<protein>
    <recommendedName>
        <fullName evidence="3">Polymer-forming cytoskeletal protein</fullName>
    </recommendedName>
</protein>
<keyword evidence="2" id="KW-1185">Reference proteome</keyword>
<comment type="caution">
    <text evidence="1">The sequence shown here is derived from an EMBL/GenBank/DDBJ whole genome shotgun (WGS) entry which is preliminary data.</text>
</comment>
<proteinExistence type="predicted"/>
<dbReference type="RefSeq" id="WP_357780249.1">
    <property type="nucleotide sequence ID" value="NZ_JBFAKC010000002.1"/>
</dbReference>
<dbReference type="Proteomes" id="UP001551695">
    <property type="component" value="Unassembled WGS sequence"/>
</dbReference>
<evidence type="ECO:0000313" key="2">
    <source>
        <dbReference type="Proteomes" id="UP001551695"/>
    </source>
</evidence>
<accession>A0ABV3FN28</accession>
<evidence type="ECO:0000313" key="1">
    <source>
        <dbReference type="EMBL" id="MEV0706813.1"/>
    </source>
</evidence>
<evidence type="ECO:0008006" key="3">
    <source>
        <dbReference type="Google" id="ProtNLM"/>
    </source>
</evidence>
<organism evidence="1 2">
    <name type="scientific">Nocardia aurea</name>
    <dbReference type="NCBI Taxonomy" id="2144174"/>
    <lineage>
        <taxon>Bacteria</taxon>
        <taxon>Bacillati</taxon>
        <taxon>Actinomycetota</taxon>
        <taxon>Actinomycetes</taxon>
        <taxon>Mycobacteriales</taxon>
        <taxon>Nocardiaceae</taxon>
        <taxon>Nocardia</taxon>
    </lineage>
</organism>
<name>A0ABV3FN28_9NOCA</name>
<sequence>MKITAARADELLGSSWFTGYTAEVDLHEEPVVHDEFDVEARCEALGDTECVLFGAGLTVHGTLDLAGDVHSIYAVRGTLRARRLILGDAVLVVDGTVEVEEWLFGGDTRGVFEVGGLQVESDEGHDALFAKVATPTAVLLDRTRGELVLRRNGEPRQTGQLVAPALADLDPDYRPELLIGARLRELLVAGQPIFA</sequence>
<reference evidence="1 2" key="1">
    <citation type="submission" date="2024-06" db="EMBL/GenBank/DDBJ databases">
        <title>The Natural Products Discovery Center: Release of the First 8490 Sequenced Strains for Exploring Actinobacteria Biosynthetic Diversity.</title>
        <authorList>
            <person name="Kalkreuter E."/>
            <person name="Kautsar S.A."/>
            <person name="Yang D."/>
            <person name="Bader C.D."/>
            <person name="Teijaro C.N."/>
            <person name="Fluegel L."/>
            <person name="Davis C.M."/>
            <person name="Simpson J.R."/>
            <person name="Lauterbach L."/>
            <person name="Steele A.D."/>
            <person name="Gui C."/>
            <person name="Meng S."/>
            <person name="Li G."/>
            <person name="Viehrig K."/>
            <person name="Ye F."/>
            <person name="Su P."/>
            <person name="Kiefer A.F."/>
            <person name="Nichols A."/>
            <person name="Cepeda A.J."/>
            <person name="Yan W."/>
            <person name="Fan B."/>
            <person name="Jiang Y."/>
            <person name="Adhikari A."/>
            <person name="Zheng C.-J."/>
            <person name="Schuster L."/>
            <person name="Cowan T.M."/>
            <person name="Smanski M.J."/>
            <person name="Chevrette M.G."/>
            <person name="De Carvalho L.P.S."/>
            <person name="Shen B."/>
        </authorList>
    </citation>
    <scope>NUCLEOTIDE SEQUENCE [LARGE SCALE GENOMIC DNA]</scope>
    <source>
        <strain evidence="1 2">NPDC050403</strain>
    </source>
</reference>
<dbReference type="EMBL" id="JBFAKC010000002">
    <property type="protein sequence ID" value="MEV0706813.1"/>
    <property type="molecule type" value="Genomic_DNA"/>
</dbReference>
<gene>
    <name evidence="1" type="ORF">AB0I48_04550</name>
</gene>